<name>A0AAN6M555_9PLEO</name>
<dbReference type="EMBL" id="WVTA01000004">
    <property type="protein sequence ID" value="KAK3214301.1"/>
    <property type="molecule type" value="Genomic_DNA"/>
</dbReference>
<comment type="caution">
    <text evidence="2">The sequence shown here is derived from an EMBL/GenBank/DDBJ whole genome shotgun (WGS) entry which is preliminary data.</text>
</comment>
<dbReference type="Proteomes" id="UP001280581">
    <property type="component" value="Unassembled WGS sequence"/>
</dbReference>
<accession>A0AAN6M555</accession>
<sequence>MTSTNIKPQKYADNAMVLRCVNVQEHEKMSEVMATQNNQRRKLLENECGRDFTILGPNNMKWHISVHLITAYSNVIKRAYLESNPHISTFSLTTYEPLYIDAMIKMAYLGIYSFNTPLAYKVVANAAAYNATPHPDNSTPLVLLHLGVYSLAKNIEYEDLASIALHRMRQCLMADPPLPFSTFLTLKSKVWEQNVDIKDNDIRNLRAEEETLAVRKLLATYAVGWDAVWEKKYRNLWEMHVKGRGSRDGFAFWVRKAGRAVEREARRVWRAQEMEVEESEVEESDDEDGSVSGREIPDSEMEESDVDEDSESESDV</sequence>
<feature type="compositionally biased region" description="Acidic residues" evidence="1">
    <location>
        <begin position="274"/>
        <end position="289"/>
    </location>
</feature>
<dbReference type="AlphaFoldDB" id="A0AAN6M555"/>
<reference evidence="2 3" key="1">
    <citation type="submission" date="2021-02" db="EMBL/GenBank/DDBJ databases">
        <title>Genome assembly of Pseudopithomyces chartarum.</title>
        <authorList>
            <person name="Jauregui R."/>
            <person name="Singh J."/>
            <person name="Voisey C."/>
        </authorList>
    </citation>
    <scope>NUCLEOTIDE SEQUENCE [LARGE SCALE GENOMIC DNA]</scope>
    <source>
        <strain evidence="2 3">AGR01</strain>
    </source>
</reference>
<organism evidence="2 3">
    <name type="scientific">Pseudopithomyces chartarum</name>
    <dbReference type="NCBI Taxonomy" id="1892770"/>
    <lineage>
        <taxon>Eukaryota</taxon>
        <taxon>Fungi</taxon>
        <taxon>Dikarya</taxon>
        <taxon>Ascomycota</taxon>
        <taxon>Pezizomycotina</taxon>
        <taxon>Dothideomycetes</taxon>
        <taxon>Pleosporomycetidae</taxon>
        <taxon>Pleosporales</taxon>
        <taxon>Massarineae</taxon>
        <taxon>Didymosphaeriaceae</taxon>
        <taxon>Pseudopithomyces</taxon>
    </lineage>
</organism>
<evidence type="ECO:0000313" key="3">
    <source>
        <dbReference type="Proteomes" id="UP001280581"/>
    </source>
</evidence>
<keyword evidence="3" id="KW-1185">Reference proteome</keyword>
<feature type="region of interest" description="Disordered" evidence="1">
    <location>
        <begin position="272"/>
        <end position="316"/>
    </location>
</feature>
<evidence type="ECO:0000256" key="1">
    <source>
        <dbReference type="SAM" id="MobiDB-lite"/>
    </source>
</evidence>
<proteinExistence type="predicted"/>
<gene>
    <name evidence="2" type="ORF">GRF29_28g2636126</name>
</gene>
<protein>
    <recommendedName>
        <fullName evidence="4">BTB domain-containing protein</fullName>
    </recommendedName>
</protein>
<evidence type="ECO:0008006" key="4">
    <source>
        <dbReference type="Google" id="ProtNLM"/>
    </source>
</evidence>
<evidence type="ECO:0000313" key="2">
    <source>
        <dbReference type="EMBL" id="KAK3214301.1"/>
    </source>
</evidence>
<feature type="compositionally biased region" description="Acidic residues" evidence="1">
    <location>
        <begin position="298"/>
        <end position="316"/>
    </location>
</feature>